<dbReference type="PROSITE" id="PS50930">
    <property type="entry name" value="HTH_LYTTR"/>
    <property type="match status" value="1"/>
</dbReference>
<dbReference type="InterPro" id="IPR007492">
    <property type="entry name" value="LytTR_DNA-bd_dom"/>
</dbReference>
<comment type="caution">
    <text evidence="4">The sequence shown here is derived from an EMBL/GenBank/DDBJ whole genome shotgun (WGS) entry which is preliminary data.</text>
</comment>
<name>A0A3N0BW92_9SPHI</name>
<gene>
    <name evidence="4" type="ORF">D7004_07700</name>
</gene>
<dbReference type="PANTHER" id="PTHR37299:SF1">
    <property type="entry name" value="STAGE 0 SPORULATION PROTEIN A HOMOLOG"/>
    <property type="match status" value="1"/>
</dbReference>
<dbReference type="PROSITE" id="PS50110">
    <property type="entry name" value="RESPONSE_REGULATORY"/>
    <property type="match status" value="1"/>
</dbReference>
<dbReference type="SMART" id="SM00850">
    <property type="entry name" value="LytTR"/>
    <property type="match status" value="1"/>
</dbReference>
<keyword evidence="1" id="KW-0597">Phosphoprotein</keyword>
<dbReference type="Gene3D" id="3.40.50.2300">
    <property type="match status" value="1"/>
</dbReference>
<dbReference type="Proteomes" id="UP000274046">
    <property type="component" value="Unassembled WGS sequence"/>
</dbReference>
<dbReference type="Pfam" id="PF04397">
    <property type="entry name" value="LytTR"/>
    <property type="match status" value="1"/>
</dbReference>
<dbReference type="AlphaFoldDB" id="A0A3N0BW92"/>
<accession>A0A3N0BW92</accession>
<keyword evidence="4" id="KW-0238">DNA-binding</keyword>
<dbReference type="RefSeq" id="WP_123205300.1">
    <property type="nucleotide sequence ID" value="NZ_RBEE01000012.1"/>
</dbReference>
<dbReference type="PANTHER" id="PTHR37299">
    <property type="entry name" value="TRANSCRIPTIONAL REGULATOR-RELATED"/>
    <property type="match status" value="1"/>
</dbReference>
<dbReference type="InterPro" id="IPR011006">
    <property type="entry name" value="CheY-like_superfamily"/>
</dbReference>
<dbReference type="Gene3D" id="2.40.50.1020">
    <property type="entry name" value="LytTr DNA-binding domain"/>
    <property type="match status" value="1"/>
</dbReference>
<evidence type="ECO:0000259" key="2">
    <source>
        <dbReference type="PROSITE" id="PS50110"/>
    </source>
</evidence>
<evidence type="ECO:0000313" key="5">
    <source>
        <dbReference type="Proteomes" id="UP000274046"/>
    </source>
</evidence>
<dbReference type="Pfam" id="PF00072">
    <property type="entry name" value="Response_reg"/>
    <property type="match status" value="1"/>
</dbReference>
<dbReference type="SUPFAM" id="SSF52172">
    <property type="entry name" value="CheY-like"/>
    <property type="match status" value="1"/>
</dbReference>
<dbReference type="SMART" id="SM00448">
    <property type="entry name" value="REC"/>
    <property type="match status" value="1"/>
</dbReference>
<keyword evidence="5" id="KW-1185">Reference proteome</keyword>
<dbReference type="InterPro" id="IPR001789">
    <property type="entry name" value="Sig_transdc_resp-reg_receiver"/>
</dbReference>
<dbReference type="InterPro" id="IPR046947">
    <property type="entry name" value="LytR-like"/>
</dbReference>
<organism evidence="4 5">
    <name type="scientific">Pedobacter jejuensis</name>
    <dbReference type="NCBI Taxonomy" id="1268550"/>
    <lineage>
        <taxon>Bacteria</taxon>
        <taxon>Pseudomonadati</taxon>
        <taxon>Bacteroidota</taxon>
        <taxon>Sphingobacteriia</taxon>
        <taxon>Sphingobacteriales</taxon>
        <taxon>Sphingobacteriaceae</taxon>
        <taxon>Pedobacter</taxon>
    </lineage>
</organism>
<evidence type="ECO:0000259" key="3">
    <source>
        <dbReference type="PROSITE" id="PS50930"/>
    </source>
</evidence>
<dbReference type="GO" id="GO:0000156">
    <property type="term" value="F:phosphorelay response regulator activity"/>
    <property type="evidence" value="ECO:0007669"/>
    <property type="project" value="InterPro"/>
</dbReference>
<protein>
    <submittedName>
        <fullName evidence="4">DNA-binding response regulator</fullName>
    </submittedName>
</protein>
<dbReference type="GO" id="GO:0003677">
    <property type="term" value="F:DNA binding"/>
    <property type="evidence" value="ECO:0007669"/>
    <property type="project" value="UniProtKB-KW"/>
</dbReference>
<feature type="modified residue" description="4-aspartylphosphate" evidence="1">
    <location>
        <position position="53"/>
    </location>
</feature>
<reference evidence="4 5" key="1">
    <citation type="submission" date="2018-10" db="EMBL/GenBank/DDBJ databases">
        <title>Genome sequencing of Pedobacter jejuensis TNB23.</title>
        <authorList>
            <person name="Cho Y.-J."/>
            <person name="Cho A."/>
            <person name="Kim O.-S."/>
        </authorList>
    </citation>
    <scope>NUCLEOTIDE SEQUENCE [LARGE SCALE GENOMIC DNA]</scope>
    <source>
        <strain evidence="4 5">TNB23</strain>
    </source>
</reference>
<feature type="domain" description="HTH LytTR-type" evidence="3">
    <location>
        <begin position="130"/>
        <end position="228"/>
    </location>
</feature>
<proteinExistence type="predicted"/>
<feature type="domain" description="Response regulatory" evidence="2">
    <location>
        <begin position="2"/>
        <end position="113"/>
    </location>
</feature>
<dbReference type="OrthoDB" id="1646880at2"/>
<evidence type="ECO:0000313" key="4">
    <source>
        <dbReference type="EMBL" id="RNL53976.1"/>
    </source>
</evidence>
<evidence type="ECO:0000256" key="1">
    <source>
        <dbReference type="PROSITE-ProRule" id="PRU00169"/>
    </source>
</evidence>
<dbReference type="EMBL" id="RBEE01000012">
    <property type="protein sequence ID" value="RNL53976.1"/>
    <property type="molecule type" value="Genomic_DNA"/>
</dbReference>
<sequence>MKTIAVDDEPVALEIISNHAKKIPFVEFKGTFLSASEALKYVVDEQIQLVFLDIEMPDLSGLEFAKLVDHRVQIVFTTAYSEHAISGFELAATDYLLKPINFNRFLQACNLANNRLTKPLNETPIRNNELFVKDGYQWVRISIDELLYVEGQDNYVSLYESQKHTMTRSTLSEFFSKLPAEEFVRVHKSYVVAISKIDKIERHQLFIAGIKIPLSPSYRESLINVLNK</sequence>